<feature type="transmembrane region" description="Helical" evidence="1">
    <location>
        <begin position="90"/>
        <end position="108"/>
    </location>
</feature>
<protein>
    <submittedName>
        <fullName evidence="5">Acyltransferase</fullName>
    </submittedName>
</protein>
<keyword evidence="5" id="KW-0012">Acyltransferase</keyword>
<dbReference type="InterPro" id="IPR002656">
    <property type="entry name" value="Acyl_transf_3_dom"/>
</dbReference>
<dbReference type="EMBL" id="AP023091">
    <property type="protein sequence ID" value="BCE22384.1"/>
    <property type="molecule type" value="Genomic_DNA"/>
</dbReference>
<keyword evidence="5" id="KW-0808">Transferase</keyword>
<keyword evidence="1" id="KW-0812">Transmembrane</keyword>
<feature type="transmembrane region" description="Helical" evidence="1">
    <location>
        <begin position="144"/>
        <end position="171"/>
    </location>
</feature>
<dbReference type="RefSeq" id="WP_304563600.1">
    <property type="nucleotide sequence ID" value="NZ_CP124748.1"/>
</dbReference>
<feature type="transmembrane region" description="Helical" evidence="1">
    <location>
        <begin position="12"/>
        <end position="29"/>
    </location>
</feature>
<feature type="transmembrane region" description="Helical" evidence="1">
    <location>
        <begin position="49"/>
        <end position="69"/>
    </location>
</feature>
<dbReference type="GO" id="GO:0016020">
    <property type="term" value="C:membrane"/>
    <property type="evidence" value="ECO:0007669"/>
    <property type="project" value="TreeGrafter"/>
</dbReference>
<evidence type="ECO:0000259" key="2">
    <source>
        <dbReference type="Pfam" id="PF01757"/>
    </source>
</evidence>
<feature type="transmembrane region" description="Helical" evidence="1">
    <location>
        <begin position="293"/>
        <end position="312"/>
    </location>
</feature>
<organism evidence="5">
    <name type="scientific">Bradyrhizobium diazoefficiens</name>
    <dbReference type="NCBI Taxonomy" id="1355477"/>
    <lineage>
        <taxon>Bacteria</taxon>
        <taxon>Pseudomonadati</taxon>
        <taxon>Pseudomonadota</taxon>
        <taxon>Alphaproteobacteria</taxon>
        <taxon>Hyphomicrobiales</taxon>
        <taxon>Nitrobacteraceae</taxon>
        <taxon>Bradyrhizobium</taxon>
    </lineage>
</organism>
<sequence length="339" mass="37460">MALLETNRFDGIQIGRAVAALSVLYFHSWTALVRFPDAAAYPIWPLSRFGQLGVDLFFGISGFVICLIASKRDFQPITFLARRAIRIYPLWLLCLGTLAALFAIWRGWQNSETLGYLLYSATLLPTQALPFYNVGWTLQHEMAFYVLAAVIVPWCGLRGLLGFLVASSFVLTDAPWFISKLAAFHIEFAAGIFAYLLLPKLRWAGSLLPISAGLVGMCVAFQFADRQFIALPLFVAIVGFANLSTHGAIGRQLVTMGDRSYSIYLLHLLIFWVCSSVTSLFASKIPLWSVEPIRFGCIGAVIVLAGLTWKYIERPTINLGNALLARPTRLTSTVAPAAR</sequence>
<dbReference type="Pfam" id="PF01757">
    <property type="entry name" value="Acyl_transf_3"/>
    <property type="match status" value="1"/>
</dbReference>
<accession>A0A810CWQ6</accession>
<keyword evidence="1" id="KW-0472">Membrane</keyword>
<dbReference type="InterPro" id="IPR050879">
    <property type="entry name" value="Acyltransferase_3"/>
</dbReference>
<evidence type="ECO:0000313" key="4">
    <source>
        <dbReference type="EMBL" id="BCE48648.1"/>
    </source>
</evidence>
<feature type="transmembrane region" description="Helical" evidence="1">
    <location>
        <begin position="177"/>
        <end position="198"/>
    </location>
</feature>
<reference evidence="3" key="1">
    <citation type="submission" date="2020-05" db="EMBL/GenBank/DDBJ databases">
        <title>Complete genome sequence of Bradyrhizobium diazoefficiens XF1 isolated from soybean nodule.</title>
        <authorList>
            <person name="Noda R."/>
            <person name="Kakizaki K."/>
            <person name="Minamisawa K."/>
        </authorList>
    </citation>
    <scope>NUCLEOTIDE SEQUENCE</scope>
    <source>
        <strain evidence="3">XF1</strain>
    </source>
</reference>
<feature type="transmembrane region" description="Helical" evidence="1">
    <location>
        <begin position="261"/>
        <end position="281"/>
    </location>
</feature>
<dbReference type="GO" id="GO:0000271">
    <property type="term" value="P:polysaccharide biosynthetic process"/>
    <property type="evidence" value="ECO:0007669"/>
    <property type="project" value="TreeGrafter"/>
</dbReference>
<evidence type="ECO:0000313" key="5">
    <source>
        <dbReference type="EMBL" id="BCE92164.1"/>
    </source>
</evidence>
<name>A0A810CWQ6_9BRAD</name>
<feature type="domain" description="Acyltransferase 3" evidence="2">
    <location>
        <begin position="11"/>
        <end position="306"/>
    </location>
</feature>
<dbReference type="GO" id="GO:0016747">
    <property type="term" value="F:acyltransferase activity, transferring groups other than amino-acyl groups"/>
    <property type="evidence" value="ECO:0007669"/>
    <property type="project" value="InterPro"/>
</dbReference>
<reference evidence="5" key="2">
    <citation type="submission" date="2020-05" db="EMBL/GenBank/DDBJ databases">
        <title>Complete genome sequence of Bradyrhizobium diazoefficiens XF10 isolated from soybean nodule.</title>
        <authorList>
            <person name="Noda R."/>
            <person name="Kakizaki K."/>
            <person name="Minamisawa K."/>
        </authorList>
    </citation>
    <scope>NUCLEOTIDE SEQUENCE</scope>
    <source>
        <strain evidence="5">XF10</strain>
    </source>
</reference>
<evidence type="ECO:0000256" key="1">
    <source>
        <dbReference type="SAM" id="Phobius"/>
    </source>
</evidence>
<dbReference type="PANTHER" id="PTHR23028:SF131">
    <property type="entry name" value="BLR2367 PROTEIN"/>
    <property type="match status" value="1"/>
</dbReference>
<keyword evidence="1" id="KW-1133">Transmembrane helix</keyword>
<dbReference type="EMBL" id="AP023094">
    <property type="protein sequence ID" value="BCE48648.1"/>
    <property type="molecule type" value="Genomic_DNA"/>
</dbReference>
<dbReference type="AlphaFoldDB" id="A0A810CWQ6"/>
<gene>
    <name evidence="5" type="primary">exoZ_2</name>
    <name evidence="5" type="ORF">XF10B_49620</name>
    <name evidence="3" type="ORF">XF1B_50650</name>
    <name evidence="4" type="ORF">XF4B_49970</name>
</gene>
<proteinExistence type="predicted"/>
<feature type="transmembrane region" description="Helical" evidence="1">
    <location>
        <begin position="114"/>
        <end position="132"/>
    </location>
</feature>
<feature type="transmembrane region" description="Helical" evidence="1">
    <location>
        <begin position="205"/>
        <end position="223"/>
    </location>
</feature>
<reference evidence="4" key="3">
    <citation type="submission" date="2020-05" db="EMBL/GenBank/DDBJ databases">
        <title>Complete genome sequence of Bradyrhizobium diazoefficiens XF4 isolated from soybean nodule.</title>
        <authorList>
            <person name="Noda R."/>
            <person name="Kakizaki K."/>
            <person name="Minamisawa K."/>
        </authorList>
    </citation>
    <scope>NUCLEOTIDE SEQUENCE</scope>
    <source>
        <strain evidence="4">XF4</strain>
    </source>
</reference>
<evidence type="ECO:0000313" key="3">
    <source>
        <dbReference type="EMBL" id="BCE22384.1"/>
    </source>
</evidence>
<dbReference type="EMBL" id="AP023099">
    <property type="protein sequence ID" value="BCE92164.1"/>
    <property type="molecule type" value="Genomic_DNA"/>
</dbReference>
<feature type="transmembrane region" description="Helical" evidence="1">
    <location>
        <begin position="229"/>
        <end position="249"/>
    </location>
</feature>
<dbReference type="PANTHER" id="PTHR23028">
    <property type="entry name" value="ACETYLTRANSFERASE"/>
    <property type="match status" value="1"/>
</dbReference>